<dbReference type="InterPro" id="IPR011009">
    <property type="entry name" value="Kinase-like_dom_sf"/>
</dbReference>
<dbReference type="InterPro" id="IPR017441">
    <property type="entry name" value="Protein_kinase_ATP_BS"/>
</dbReference>
<evidence type="ECO:0000256" key="3">
    <source>
        <dbReference type="ARBA" id="ARBA00022729"/>
    </source>
</evidence>
<dbReference type="SUPFAM" id="SSF56112">
    <property type="entry name" value="Protein kinase-like (PK-like)"/>
    <property type="match status" value="1"/>
</dbReference>
<reference evidence="8 9" key="1">
    <citation type="journal article" date="2023" name="Plants (Basel)">
        <title>Bridging the Gap: Combining Genomics and Transcriptomics Approaches to Understand Stylosanthes scabra, an Orphan Legume from the Brazilian Caatinga.</title>
        <authorList>
            <person name="Ferreira-Neto J.R.C."/>
            <person name="da Silva M.D."/>
            <person name="Binneck E."/>
            <person name="de Melo N.F."/>
            <person name="da Silva R.H."/>
            <person name="de Melo A.L.T.M."/>
            <person name="Pandolfi V."/>
            <person name="Bustamante F.O."/>
            <person name="Brasileiro-Vidal A.C."/>
            <person name="Benko-Iseppon A.M."/>
        </authorList>
    </citation>
    <scope>NUCLEOTIDE SEQUENCE [LARGE SCALE GENOMIC DNA]</scope>
    <source>
        <tissue evidence="8">Leaves</tissue>
    </source>
</reference>
<comment type="caution">
    <text evidence="8">The sequence shown here is derived from an EMBL/GenBank/DDBJ whole genome shotgun (WGS) entry which is preliminary data.</text>
</comment>
<organism evidence="8 9">
    <name type="scientific">Stylosanthes scabra</name>
    <dbReference type="NCBI Taxonomy" id="79078"/>
    <lineage>
        <taxon>Eukaryota</taxon>
        <taxon>Viridiplantae</taxon>
        <taxon>Streptophyta</taxon>
        <taxon>Embryophyta</taxon>
        <taxon>Tracheophyta</taxon>
        <taxon>Spermatophyta</taxon>
        <taxon>Magnoliopsida</taxon>
        <taxon>eudicotyledons</taxon>
        <taxon>Gunneridae</taxon>
        <taxon>Pentapetalae</taxon>
        <taxon>rosids</taxon>
        <taxon>fabids</taxon>
        <taxon>Fabales</taxon>
        <taxon>Fabaceae</taxon>
        <taxon>Papilionoideae</taxon>
        <taxon>50 kb inversion clade</taxon>
        <taxon>dalbergioids sensu lato</taxon>
        <taxon>Dalbergieae</taxon>
        <taxon>Pterocarpus clade</taxon>
        <taxon>Stylosanthes</taxon>
    </lineage>
</organism>
<evidence type="ECO:0000256" key="1">
    <source>
        <dbReference type="ARBA" id="ARBA00004167"/>
    </source>
</evidence>
<evidence type="ECO:0000256" key="2">
    <source>
        <dbReference type="ARBA" id="ARBA00022692"/>
    </source>
</evidence>
<dbReference type="Gene3D" id="3.30.200.20">
    <property type="entry name" value="Phosphorylase Kinase, domain 1"/>
    <property type="match status" value="1"/>
</dbReference>
<keyword evidence="9" id="KW-1185">Reference proteome</keyword>
<comment type="subcellular location">
    <subcellularLocation>
        <location evidence="1">Membrane</location>
        <topology evidence="1">Single-pass membrane protein</topology>
    </subcellularLocation>
</comment>
<keyword evidence="4" id="KW-1133">Transmembrane helix</keyword>
<gene>
    <name evidence="8" type="ORF">PIB30_036436</name>
</gene>
<name>A0ABU6TD55_9FABA</name>
<dbReference type="Pfam" id="PF12819">
    <property type="entry name" value="Malectin_like"/>
    <property type="match status" value="1"/>
</dbReference>
<evidence type="ECO:0000256" key="4">
    <source>
        <dbReference type="ARBA" id="ARBA00022989"/>
    </source>
</evidence>
<evidence type="ECO:0000256" key="6">
    <source>
        <dbReference type="PROSITE-ProRule" id="PRU10141"/>
    </source>
</evidence>
<feature type="binding site" evidence="6">
    <location>
        <position position="182"/>
    </location>
    <ligand>
        <name>ATP</name>
        <dbReference type="ChEBI" id="CHEBI:30616"/>
    </ligand>
</feature>
<keyword evidence="6" id="KW-0547">Nucleotide-binding</keyword>
<feature type="domain" description="Malectin-like" evidence="7">
    <location>
        <begin position="1"/>
        <end position="107"/>
    </location>
</feature>
<dbReference type="PANTHER" id="PTHR45631:SF202">
    <property type="entry name" value="SENESCENCE-INDUCED RECEPTOR-LIKE SERINE_THREONINE-PROTEIN KINASE"/>
    <property type="match status" value="1"/>
</dbReference>
<dbReference type="Proteomes" id="UP001341840">
    <property type="component" value="Unassembled WGS sequence"/>
</dbReference>
<sequence>MRTEATPRNATDSLDLYFYLDSSDAQIYVFTFYFAEVRKLAANERRSFNISVNGNYWIGPSPPTYNHTATCTFLSSDLPTRVNEYRFSLYPTEFSTLPPIINAIEIYLAKDFSQPQTDKDQDYVKFHKESSDQTGSQLESKRRRYSFNEVSNMTNNFERILGRGGFGTVYYGIIDDIQVAVKMLSQSSVQGYQQFLAEHTCNDFIAGTPGYLDPEY</sequence>
<dbReference type="InterPro" id="IPR024788">
    <property type="entry name" value="Malectin-like_Carb-bd_dom"/>
</dbReference>
<evidence type="ECO:0000259" key="7">
    <source>
        <dbReference type="Pfam" id="PF12819"/>
    </source>
</evidence>
<keyword evidence="3" id="KW-0732">Signal</keyword>
<evidence type="ECO:0000256" key="5">
    <source>
        <dbReference type="ARBA" id="ARBA00023136"/>
    </source>
</evidence>
<evidence type="ECO:0000313" key="9">
    <source>
        <dbReference type="Proteomes" id="UP001341840"/>
    </source>
</evidence>
<keyword evidence="2" id="KW-0812">Transmembrane</keyword>
<dbReference type="PANTHER" id="PTHR45631">
    <property type="entry name" value="OS07G0107800 PROTEIN-RELATED"/>
    <property type="match status" value="1"/>
</dbReference>
<evidence type="ECO:0000313" key="8">
    <source>
        <dbReference type="EMBL" id="MED6146646.1"/>
    </source>
</evidence>
<proteinExistence type="predicted"/>
<accession>A0ABU6TD55</accession>
<protein>
    <recommendedName>
        <fullName evidence="7">Malectin-like domain-containing protein</fullName>
    </recommendedName>
</protein>
<dbReference type="EMBL" id="JASCZI010090799">
    <property type="protein sequence ID" value="MED6146646.1"/>
    <property type="molecule type" value="Genomic_DNA"/>
</dbReference>
<dbReference type="PROSITE" id="PS00107">
    <property type="entry name" value="PROTEIN_KINASE_ATP"/>
    <property type="match status" value="1"/>
</dbReference>
<keyword evidence="5" id="KW-0472">Membrane</keyword>
<keyword evidence="6" id="KW-0067">ATP-binding</keyword>